<feature type="region of interest" description="Disordered" evidence="1">
    <location>
        <begin position="1"/>
        <end position="40"/>
    </location>
</feature>
<comment type="caution">
    <text evidence="2">The sequence shown here is derived from an EMBL/GenBank/DDBJ whole genome shotgun (WGS) entry which is preliminary data.</text>
</comment>
<name>A0A392TME3_9FABA</name>
<dbReference type="EMBL" id="LXQA010612786">
    <property type="protein sequence ID" value="MCI62098.1"/>
    <property type="molecule type" value="Genomic_DNA"/>
</dbReference>
<dbReference type="Proteomes" id="UP000265520">
    <property type="component" value="Unassembled WGS sequence"/>
</dbReference>
<accession>A0A392TME3</accession>
<evidence type="ECO:0000256" key="1">
    <source>
        <dbReference type="SAM" id="MobiDB-lite"/>
    </source>
</evidence>
<evidence type="ECO:0000313" key="3">
    <source>
        <dbReference type="Proteomes" id="UP000265520"/>
    </source>
</evidence>
<proteinExistence type="predicted"/>
<dbReference type="AlphaFoldDB" id="A0A392TME3"/>
<feature type="compositionally biased region" description="Pro residues" evidence="1">
    <location>
        <begin position="19"/>
        <end position="33"/>
    </location>
</feature>
<protein>
    <submittedName>
        <fullName evidence="2">Uncharacterized protein</fullName>
    </submittedName>
</protein>
<feature type="compositionally biased region" description="Low complexity" evidence="1">
    <location>
        <begin position="7"/>
        <end position="18"/>
    </location>
</feature>
<reference evidence="2 3" key="1">
    <citation type="journal article" date="2018" name="Front. Plant Sci.">
        <title>Red Clover (Trifolium pratense) and Zigzag Clover (T. medium) - A Picture of Genomic Similarities and Differences.</title>
        <authorList>
            <person name="Dluhosova J."/>
            <person name="Istvanek J."/>
            <person name="Nedelnik J."/>
            <person name="Repkova J."/>
        </authorList>
    </citation>
    <scope>NUCLEOTIDE SEQUENCE [LARGE SCALE GENOMIC DNA]</scope>
    <source>
        <strain evidence="3">cv. 10/8</strain>
        <tissue evidence="2">Leaf</tissue>
    </source>
</reference>
<evidence type="ECO:0000313" key="2">
    <source>
        <dbReference type="EMBL" id="MCI62098.1"/>
    </source>
</evidence>
<feature type="non-terminal residue" evidence="2">
    <location>
        <position position="1"/>
    </location>
</feature>
<sequence length="56" mass="5842">GSQHTHPLAAPPCLLQLPSPTPLSPSLLPPPDLLPVKAPPFDAQNDLAAFLHAPHP</sequence>
<feature type="non-terminal residue" evidence="2">
    <location>
        <position position="56"/>
    </location>
</feature>
<keyword evidence="3" id="KW-1185">Reference proteome</keyword>
<organism evidence="2 3">
    <name type="scientific">Trifolium medium</name>
    <dbReference type="NCBI Taxonomy" id="97028"/>
    <lineage>
        <taxon>Eukaryota</taxon>
        <taxon>Viridiplantae</taxon>
        <taxon>Streptophyta</taxon>
        <taxon>Embryophyta</taxon>
        <taxon>Tracheophyta</taxon>
        <taxon>Spermatophyta</taxon>
        <taxon>Magnoliopsida</taxon>
        <taxon>eudicotyledons</taxon>
        <taxon>Gunneridae</taxon>
        <taxon>Pentapetalae</taxon>
        <taxon>rosids</taxon>
        <taxon>fabids</taxon>
        <taxon>Fabales</taxon>
        <taxon>Fabaceae</taxon>
        <taxon>Papilionoideae</taxon>
        <taxon>50 kb inversion clade</taxon>
        <taxon>NPAAA clade</taxon>
        <taxon>Hologalegina</taxon>
        <taxon>IRL clade</taxon>
        <taxon>Trifolieae</taxon>
        <taxon>Trifolium</taxon>
    </lineage>
</organism>